<dbReference type="AlphaFoldDB" id="A0AB34IY44"/>
<dbReference type="PANTHER" id="PTHR24113">
    <property type="entry name" value="RAN GTPASE-ACTIVATING PROTEIN 1"/>
    <property type="match status" value="1"/>
</dbReference>
<dbReference type="SUPFAM" id="SSF52047">
    <property type="entry name" value="RNI-like"/>
    <property type="match status" value="2"/>
</dbReference>
<dbReference type="InterPro" id="IPR027038">
    <property type="entry name" value="RanGap"/>
</dbReference>
<dbReference type="EMBL" id="JBGBPQ010000015">
    <property type="protein sequence ID" value="KAL1510159.1"/>
    <property type="molecule type" value="Genomic_DNA"/>
</dbReference>
<dbReference type="GO" id="GO:0005829">
    <property type="term" value="C:cytosol"/>
    <property type="evidence" value="ECO:0007669"/>
    <property type="project" value="TreeGrafter"/>
</dbReference>
<evidence type="ECO:0000313" key="5">
    <source>
        <dbReference type="EMBL" id="KAL1510159.1"/>
    </source>
</evidence>
<dbReference type="Pfam" id="PF13516">
    <property type="entry name" value="LRR_6"/>
    <property type="match status" value="4"/>
</dbReference>
<dbReference type="GO" id="GO:0048471">
    <property type="term" value="C:perinuclear region of cytoplasm"/>
    <property type="evidence" value="ECO:0007669"/>
    <property type="project" value="TreeGrafter"/>
</dbReference>
<name>A0AB34IY44_PRYPA</name>
<protein>
    <recommendedName>
        <fullName evidence="7">F-box domain-containing protein</fullName>
    </recommendedName>
</protein>
<evidence type="ECO:0000256" key="1">
    <source>
        <dbReference type="ARBA" id="ARBA00022468"/>
    </source>
</evidence>
<keyword evidence="2" id="KW-0433">Leucine-rich repeat</keyword>
<proteinExistence type="predicted"/>
<evidence type="ECO:0000313" key="6">
    <source>
        <dbReference type="Proteomes" id="UP001515480"/>
    </source>
</evidence>
<dbReference type="PANTHER" id="PTHR24113:SF12">
    <property type="entry name" value="RAN GTPASE-ACTIVATING PROTEIN 1"/>
    <property type="match status" value="1"/>
</dbReference>
<evidence type="ECO:0000256" key="4">
    <source>
        <dbReference type="SAM" id="MobiDB-lite"/>
    </source>
</evidence>
<accession>A0AB34IY44</accession>
<evidence type="ECO:0000256" key="3">
    <source>
        <dbReference type="ARBA" id="ARBA00022737"/>
    </source>
</evidence>
<feature type="region of interest" description="Disordered" evidence="4">
    <location>
        <begin position="442"/>
        <end position="461"/>
    </location>
</feature>
<dbReference type="Proteomes" id="UP001515480">
    <property type="component" value="Unassembled WGS sequence"/>
</dbReference>
<keyword evidence="1" id="KW-0343">GTPase activation</keyword>
<evidence type="ECO:0008006" key="7">
    <source>
        <dbReference type="Google" id="ProtNLM"/>
    </source>
</evidence>
<dbReference type="GO" id="GO:0005634">
    <property type="term" value="C:nucleus"/>
    <property type="evidence" value="ECO:0007669"/>
    <property type="project" value="TreeGrafter"/>
</dbReference>
<dbReference type="GO" id="GO:0006913">
    <property type="term" value="P:nucleocytoplasmic transport"/>
    <property type="evidence" value="ECO:0007669"/>
    <property type="project" value="TreeGrafter"/>
</dbReference>
<dbReference type="GO" id="GO:0031267">
    <property type="term" value="F:small GTPase binding"/>
    <property type="evidence" value="ECO:0007669"/>
    <property type="project" value="TreeGrafter"/>
</dbReference>
<keyword evidence="6" id="KW-1185">Reference proteome</keyword>
<dbReference type="InterPro" id="IPR001611">
    <property type="entry name" value="Leu-rich_rpt"/>
</dbReference>
<evidence type="ECO:0000256" key="2">
    <source>
        <dbReference type="ARBA" id="ARBA00022614"/>
    </source>
</evidence>
<organism evidence="5 6">
    <name type="scientific">Prymnesium parvum</name>
    <name type="common">Toxic golden alga</name>
    <dbReference type="NCBI Taxonomy" id="97485"/>
    <lineage>
        <taxon>Eukaryota</taxon>
        <taxon>Haptista</taxon>
        <taxon>Haptophyta</taxon>
        <taxon>Prymnesiophyceae</taxon>
        <taxon>Prymnesiales</taxon>
        <taxon>Prymnesiaceae</taxon>
        <taxon>Prymnesium</taxon>
    </lineage>
</organism>
<reference evidence="5 6" key="1">
    <citation type="journal article" date="2024" name="Science">
        <title>Giant polyketide synthase enzymes in the biosynthesis of giant marine polyether toxins.</title>
        <authorList>
            <person name="Fallon T.R."/>
            <person name="Shende V.V."/>
            <person name="Wierzbicki I.H."/>
            <person name="Pendleton A.L."/>
            <person name="Watervoot N.F."/>
            <person name="Auber R.P."/>
            <person name="Gonzalez D.J."/>
            <person name="Wisecaver J.H."/>
            <person name="Moore B.S."/>
        </authorList>
    </citation>
    <scope>NUCLEOTIDE SEQUENCE [LARGE SCALE GENOMIC DNA]</scope>
    <source>
        <strain evidence="5 6">12B1</strain>
    </source>
</reference>
<keyword evidence="3" id="KW-0677">Repeat</keyword>
<sequence length="616" mass="64563">MPVQPTHALILAPLPSTRSAFSTVSTGHAKLMPPQMASEAHAPSATAGRLPEDATPAPCMCSETLPRSASSSVETVFGLRDLIESILAWLTPSELLSIAHVSSAFCVASEELLTRDGVLELAGGDSSDAVTDELLLFLARQRMPHSLRKLDVTGCGSLTKRAIWKAARASPCLRELIATKVGGASWTLVEVQRLIDACPSLRSLHVDCKAQGITSELCDLMQHPAAAVEKLVVHQLKRDAMSAQHHPAEDAESSGDSWSSFGRALQRCPSLRELDAGGNCLEAVDGVQQISRALESKSLNLTCLKMPSVPSMRRDIGLLAESLSHNSKLEDLELGCNFIGAAGAQQLAAALEGHPTLRRLELPHNPLLDGAVALGEALVHNRSLTKLAMPFTGLNDDACDALSRALSGGSIVATLDLSGNRITAVGVALLAQGLCGSARLGQASSPVTPRRGQAASGTSMPSGVKVNRTLTSLNLTANHAIGAEGALAISSALPHCDLRFLSLAGCCTGASPCGRLMSSLRRSSVECLDLSSNEIGDEGTWDLAWGLAGSPVRDLRLAVNSIEDDGAAELLVALNSSLGLQSLDLRGNNIDVHSDVGLELAVRPGVNLNFQNAPRK</sequence>
<dbReference type="SMART" id="SM00368">
    <property type="entry name" value="LRR_RI"/>
    <property type="match status" value="8"/>
</dbReference>
<dbReference type="InterPro" id="IPR032675">
    <property type="entry name" value="LRR_dom_sf"/>
</dbReference>
<dbReference type="Gene3D" id="3.80.10.10">
    <property type="entry name" value="Ribonuclease Inhibitor"/>
    <property type="match status" value="4"/>
</dbReference>
<gene>
    <name evidence="5" type="ORF">AB1Y20_006490</name>
</gene>
<dbReference type="GO" id="GO:0005096">
    <property type="term" value="F:GTPase activator activity"/>
    <property type="evidence" value="ECO:0007669"/>
    <property type="project" value="UniProtKB-KW"/>
</dbReference>
<comment type="caution">
    <text evidence="5">The sequence shown here is derived from an EMBL/GenBank/DDBJ whole genome shotgun (WGS) entry which is preliminary data.</text>
</comment>